<dbReference type="PANTHER" id="PTHR31374">
    <property type="entry name" value="AUXIN-INDUCED PROTEIN-LIKE-RELATED"/>
    <property type="match status" value="1"/>
</dbReference>
<dbReference type="GO" id="GO:0009733">
    <property type="term" value="P:response to auxin"/>
    <property type="evidence" value="ECO:0007669"/>
    <property type="project" value="InterPro"/>
</dbReference>
<protein>
    <submittedName>
        <fullName evidence="3">Indole-3-acetic acid-induced protein ARG7-like protein</fullName>
    </submittedName>
</protein>
<evidence type="ECO:0000313" key="3">
    <source>
        <dbReference type="EMBL" id="KAF3323611.1"/>
    </source>
</evidence>
<dbReference type="Proteomes" id="UP000623129">
    <property type="component" value="Unassembled WGS sequence"/>
</dbReference>
<evidence type="ECO:0000313" key="4">
    <source>
        <dbReference type="Proteomes" id="UP000623129"/>
    </source>
</evidence>
<keyword evidence="4" id="KW-1185">Reference proteome</keyword>
<dbReference type="PANTHER" id="PTHR31374:SF118">
    <property type="entry name" value="OS01G0924966 PROTEIN"/>
    <property type="match status" value="1"/>
</dbReference>
<evidence type="ECO:0000256" key="1">
    <source>
        <dbReference type="ARBA" id="ARBA00006974"/>
    </source>
</evidence>
<feature type="region of interest" description="Disordered" evidence="2">
    <location>
        <begin position="99"/>
        <end position="124"/>
    </location>
</feature>
<dbReference type="Pfam" id="PF02519">
    <property type="entry name" value="Auxin_inducible"/>
    <property type="match status" value="1"/>
</dbReference>
<name>A0A833QK58_9POAL</name>
<accession>A0A833QK58</accession>
<feature type="region of interest" description="Disordered" evidence="2">
    <location>
        <begin position="27"/>
        <end position="56"/>
    </location>
</feature>
<sequence length="226" mass="25208">MENPNSSSNKKEKKGLFAKAIERCRSISSGLSGDTKNQSKSRSNPSSPRQASPRIGFWNRSKSNSCSCHGSTQQTEKKNLTKTLQRSWSLSSWYRHMKTQSKFNPTSPSPSFLRRSESNGRASSSRVVPAGCLTVCVGPKKQRFVVKMACLNHTLFHALLQQAENEFGFTSDGPVMLPCDVETFQQVMMEMEQRRSPENSPRCNFSRSPYRYGLISPSTSVVAGPI</sequence>
<dbReference type="EMBL" id="SWLB01000023">
    <property type="protein sequence ID" value="KAF3323611.1"/>
    <property type="molecule type" value="Genomic_DNA"/>
</dbReference>
<comment type="similarity">
    <text evidence="1">Belongs to the ARG7 family.</text>
</comment>
<dbReference type="InterPro" id="IPR003676">
    <property type="entry name" value="SAUR_fam"/>
</dbReference>
<dbReference type="AlphaFoldDB" id="A0A833QK58"/>
<comment type="caution">
    <text evidence="3">The sequence shown here is derived from an EMBL/GenBank/DDBJ whole genome shotgun (WGS) entry which is preliminary data.</text>
</comment>
<organism evidence="3 4">
    <name type="scientific">Carex littledalei</name>
    <dbReference type="NCBI Taxonomy" id="544730"/>
    <lineage>
        <taxon>Eukaryota</taxon>
        <taxon>Viridiplantae</taxon>
        <taxon>Streptophyta</taxon>
        <taxon>Embryophyta</taxon>
        <taxon>Tracheophyta</taxon>
        <taxon>Spermatophyta</taxon>
        <taxon>Magnoliopsida</taxon>
        <taxon>Liliopsida</taxon>
        <taxon>Poales</taxon>
        <taxon>Cyperaceae</taxon>
        <taxon>Cyperoideae</taxon>
        <taxon>Cariceae</taxon>
        <taxon>Carex</taxon>
        <taxon>Carex subgen. Euthyceras</taxon>
    </lineage>
</organism>
<feature type="compositionally biased region" description="Polar residues" evidence="2">
    <location>
        <begin position="27"/>
        <end position="50"/>
    </location>
</feature>
<dbReference type="OrthoDB" id="660486at2759"/>
<proteinExistence type="inferred from homology"/>
<gene>
    <name evidence="3" type="ORF">FCM35_KLT12342</name>
</gene>
<feature type="compositionally biased region" description="Polar residues" evidence="2">
    <location>
        <begin position="100"/>
        <end position="110"/>
    </location>
</feature>
<evidence type="ECO:0000256" key="2">
    <source>
        <dbReference type="SAM" id="MobiDB-lite"/>
    </source>
</evidence>
<reference evidence="3" key="1">
    <citation type="submission" date="2020-01" db="EMBL/GenBank/DDBJ databases">
        <title>Genome sequence of Kobresia littledalei, the first chromosome-level genome in the family Cyperaceae.</title>
        <authorList>
            <person name="Qu G."/>
        </authorList>
    </citation>
    <scope>NUCLEOTIDE SEQUENCE</scope>
    <source>
        <strain evidence="3">C.B.Clarke</strain>
        <tissue evidence="3">Leaf</tissue>
    </source>
</reference>